<feature type="domain" description="Cadherin" evidence="13">
    <location>
        <begin position="3"/>
        <end position="41"/>
    </location>
</feature>
<organism evidence="14 15">
    <name type="scientific">Potamilus streckersoni</name>
    <dbReference type="NCBI Taxonomy" id="2493646"/>
    <lineage>
        <taxon>Eukaryota</taxon>
        <taxon>Metazoa</taxon>
        <taxon>Spiralia</taxon>
        <taxon>Lophotrochozoa</taxon>
        <taxon>Mollusca</taxon>
        <taxon>Bivalvia</taxon>
        <taxon>Autobranchia</taxon>
        <taxon>Heteroconchia</taxon>
        <taxon>Palaeoheterodonta</taxon>
        <taxon>Unionida</taxon>
        <taxon>Unionoidea</taxon>
        <taxon>Unionidae</taxon>
        <taxon>Ambleminae</taxon>
        <taxon>Lampsilini</taxon>
        <taxon>Potamilus</taxon>
    </lineage>
</organism>
<evidence type="ECO:0000256" key="12">
    <source>
        <dbReference type="PROSITE-ProRule" id="PRU00043"/>
    </source>
</evidence>
<dbReference type="SUPFAM" id="SSF49313">
    <property type="entry name" value="Cadherin-like"/>
    <property type="match status" value="6"/>
</dbReference>
<evidence type="ECO:0000256" key="4">
    <source>
        <dbReference type="ARBA" id="ARBA00022729"/>
    </source>
</evidence>
<dbReference type="InterPro" id="IPR002126">
    <property type="entry name" value="Cadherin-like_dom"/>
</dbReference>
<dbReference type="FunFam" id="2.60.40.60:FF:000058">
    <property type="entry name" value="FAT atypical cadherin 3"/>
    <property type="match status" value="1"/>
</dbReference>
<keyword evidence="8" id="KW-1133">Transmembrane helix</keyword>
<dbReference type="Pfam" id="PF00028">
    <property type="entry name" value="Cadherin"/>
    <property type="match status" value="6"/>
</dbReference>
<dbReference type="EMBL" id="JAEAOA010002240">
    <property type="protein sequence ID" value="KAK3585847.1"/>
    <property type="molecule type" value="Genomic_DNA"/>
</dbReference>
<evidence type="ECO:0000256" key="1">
    <source>
        <dbReference type="ARBA" id="ARBA00004167"/>
    </source>
</evidence>
<evidence type="ECO:0000256" key="9">
    <source>
        <dbReference type="ARBA" id="ARBA00023136"/>
    </source>
</evidence>
<dbReference type="InterPro" id="IPR020894">
    <property type="entry name" value="Cadherin_CS"/>
</dbReference>
<keyword evidence="10" id="KW-1015">Disulfide bond</keyword>
<evidence type="ECO:0000256" key="10">
    <source>
        <dbReference type="ARBA" id="ARBA00023157"/>
    </source>
</evidence>
<feature type="domain" description="Cadherin" evidence="13">
    <location>
        <begin position="352"/>
        <end position="452"/>
    </location>
</feature>
<feature type="domain" description="Cadherin" evidence="13">
    <location>
        <begin position="42"/>
        <end position="142"/>
    </location>
</feature>
<dbReference type="GO" id="GO:0005509">
    <property type="term" value="F:calcium ion binding"/>
    <property type="evidence" value="ECO:0007669"/>
    <property type="project" value="UniProtKB-UniRule"/>
</dbReference>
<evidence type="ECO:0000256" key="6">
    <source>
        <dbReference type="ARBA" id="ARBA00022837"/>
    </source>
</evidence>
<dbReference type="FunFam" id="2.60.40.60:FF:000020">
    <property type="entry name" value="Dachsous cadherin-related 1b"/>
    <property type="match status" value="1"/>
</dbReference>
<keyword evidence="4" id="KW-0732">Signal</keyword>
<comment type="caution">
    <text evidence="14">The sequence shown here is derived from an EMBL/GenBank/DDBJ whole genome shotgun (WGS) entry which is preliminary data.</text>
</comment>
<sequence length="658" mass="71101">MASSYSLRVTVYDTVGYSGSRSSKTIVHVEVLNKNEYAPIFLSKSYNASVSEDARVGTFVTQVSATDDDTGEDGIVKYSLTDKYFYVDESTGKVHVRSPMDFESMQYHSLIITATDTGFPTKSDATIVHITVKDVNDNYPVCASSLHVLHYAENQTVGTILPSFKCEDVDAVSNGVLTYSIFSVNGGPTSREFSIDSSTGEIMLVSSFDYESTSFFYILVIVSDDGLTSLSFTVTYNIRIMDINEHTPSFSKAKYNIEIAEATDINMDVLVLKATDDDIADSVIYSIKPQNSDFEINPTTGVIKTTTTLNKTLTPVYNLTIYAADSGTSSYSRTSSTSVIINITNNTAPVFLSLYYETTVCENASEGTTVLSVSAIDPDDATVSFSIWSGNTRNVFAIDTAGNIVVQDTISLDYETTSFYNLTIAAVDQGQQTGTTIVSIQITGYNEFAPVFTFFSSTVSLPEDTAVNHVVMTAVANDSDSGDDGLVNYSLLSGARSKFIIDPLTGTIRLIGTLDAETTDMYKIVIAAIDKGHTPGKLTSTSTLTIIITDVNDNAPTCESSLYIVHLIENVEIATNVTKIECSDNDIGHSNSAMTYTIASGNTQSTFTVSSTGQVSTASFVDREIYESFKLIVKISDSGTQSFTATTTVSVIVQGKRS</sequence>
<keyword evidence="15" id="KW-1185">Reference proteome</keyword>
<evidence type="ECO:0000256" key="2">
    <source>
        <dbReference type="ARBA" id="ARBA00022536"/>
    </source>
</evidence>
<comment type="subcellular location">
    <subcellularLocation>
        <location evidence="1">Membrane</location>
        <topology evidence="1">Single-pass membrane protein</topology>
    </subcellularLocation>
</comment>
<dbReference type="Proteomes" id="UP001195483">
    <property type="component" value="Unassembled WGS sequence"/>
</dbReference>
<feature type="domain" description="Cadherin" evidence="13">
    <location>
        <begin position="251"/>
        <end position="351"/>
    </location>
</feature>
<keyword evidence="11" id="KW-0325">Glycoprotein</keyword>
<gene>
    <name evidence="14" type="ORF">CHS0354_038374</name>
</gene>
<dbReference type="Gene3D" id="2.60.40.60">
    <property type="entry name" value="Cadherins"/>
    <property type="match status" value="6"/>
</dbReference>
<dbReference type="FunFam" id="2.60.40.60:FF:000039">
    <property type="entry name" value="FAT atypical cadherin 3"/>
    <property type="match status" value="1"/>
</dbReference>
<keyword evidence="3" id="KW-0812">Transmembrane</keyword>
<dbReference type="CDD" id="cd11304">
    <property type="entry name" value="Cadherin_repeat"/>
    <property type="match status" value="6"/>
</dbReference>
<dbReference type="PANTHER" id="PTHR24026:SF126">
    <property type="entry name" value="PROTOCADHERIN FAT 4"/>
    <property type="match status" value="1"/>
</dbReference>
<evidence type="ECO:0000259" key="13">
    <source>
        <dbReference type="PROSITE" id="PS50268"/>
    </source>
</evidence>
<keyword evidence="7" id="KW-0130">Cell adhesion</keyword>
<keyword evidence="6 12" id="KW-0106">Calcium</keyword>
<dbReference type="SMART" id="SM00112">
    <property type="entry name" value="CA"/>
    <property type="match status" value="6"/>
</dbReference>
<proteinExistence type="predicted"/>
<reference evidence="14" key="1">
    <citation type="journal article" date="2021" name="Genome Biol. Evol.">
        <title>A High-Quality Reference Genome for a Parasitic Bivalve with Doubly Uniparental Inheritance (Bivalvia: Unionida).</title>
        <authorList>
            <person name="Smith C.H."/>
        </authorList>
    </citation>
    <scope>NUCLEOTIDE SEQUENCE</scope>
    <source>
        <strain evidence="14">CHS0354</strain>
    </source>
</reference>
<name>A0AAE0S5L3_9BIVA</name>
<dbReference type="AlphaFoldDB" id="A0AAE0S5L3"/>
<evidence type="ECO:0000256" key="7">
    <source>
        <dbReference type="ARBA" id="ARBA00022889"/>
    </source>
</evidence>
<feature type="domain" description="Cadherin" evidence="13">
    <location>
        <begin position="559"/>
        <end position="653"/>
    </location>
</feature>
<feature type="domain" description="Cadherin" evidence="13">
    <location>
        <begin position="453"/>
        <end position="558"/>
    </location>
</feature>
<keyword evidence="9" id="KW-0472">Membrane</keyword>
<dbReference type="PROSITE" id="PS00232">
    <property type="entry name" value="CADHERIN_1"/>
    <property type="match status" value="2"/>
</dbReference>
<evidence type="ECO:0000256" key="11">
    <source>
        <dbReference type="ARBA" id="ARBA00023180"/>
    </source>
</evidence>
<dbReference type="InterPro" id="IPR015919">
    <property type="entry name" value="Cadherin-like_sf"/>
</dbReference>
<evidence type="ECO:0000313" key="14">
    <source>
        <dbReference type="EMBL" id="KAK3585847.1"/>
    </source>
</evidence>
<dbReference type="PROSITE" id="PS50268">
    <property type="entry name" value="CADHERIN_2"/>
    <property type="match status" value="7"/>
</dbReference>
<evidence type="ECO:0000256" key="5">
    <source>
        <dbReference type="ARBA" id="ARBA00022737"/>
    </source>
</evidence>
<dbReference type="PANTHER" id="PTHR24026">
    <property type="entry name" value="FAT ATYPICAL CADHERIN-RELATED"/>
    <property type="match status" value="1"/>
</dbReference>
<feature type="domain" description="Cadherin" evidence="13">
    <location>
        <begin position="143"/>
        <end position="250"/>
    </location>
</feature>
<dbReference type="FunFam" id="2.60.40.60:FF:000024">
    <property type="entry name" value="FAT atypical cadherin 3"/>
    <property type="match status" value="1"/>
</dbReference>
<dbReference type="GO" id="GO:0007156">
    <property type="term" value="P:homophilic cell adhesion via plasma membrane adhesion molecules"/>
    <property type="evidence" value="ECO:0007669"/>
    <property type="project" value="InterPro"/>
</dbReference>
<dbReference type="GO" id="GO:0005886">
    <property type="term" value="C:plasma membrane"/>
    <property type="evidence" value="ECO:0007669"/>
    <property type="project" value="UniProtKB-SubCell"/>
</dbReference>
<keyword evidence="5" id="KW-0677">Repeat</keyword>
<reference evidence="14" key="3">
    <citation type="submission" date="2023-05" db="EMBL/GenBank/DDBJ databases">
        <authorList>
            <person name="Smith C.H."/>
        </authorList>
    </citation>
    <scope>NUCLEOTIDE SEQUENCE</scope>
    <source>
        <strain evidence="14">CHS0354</strain>
        <tissue evidence="14">Mantle</tissue>
    </source>
</reference>
<evidence type="ECO:0000256" key="3">
    <source>
        <dbReference type="ARBA" id="ARBA00022692"/>
    </source>
</evidence>
<keyword evidence="2" id="KW-0245">EGF-like domain</keyword>
<evidence type="ECO:0000313" key="15">
    <source>
        <dbReference type="Proteomes" id="UP001195483"/>
    </source>
</evidence>
<protein>
    <recommendedName>
        <fullName evidence="13">Cadherin domain-containing protein</fullName>
    </recommendedName>
</protein>
<evidence type="ECO:0000256" key="8">
    <source>
        <dbReference type="ARBA" id="ARBA00022989"/>
    </source>
</evidence>
<accession>A0AAE0S5L3</accession>
<reference evidence="14" key="2">
    <citation type="journal article" date="2021" name="Genome Biol. Evol.">
        <title>Developing a high-quality reference genome for a parasitic bivalve with doubly uniparental inheritance (Bivalvia: Unionida).</title>
        <authorList>
            <person name="Smith C.H."/>
        </authorList>
    </citation>
    <scope>NUCLEOTIDE SEQUENCE</scope>
    <source>
        <strain evidence="14">CHS0354</strain>
        <tissue evidence="14">Mantle</tissue>
    </source>
</reference>
<dbReference type="PRINTS" id="PR00205">
    <property type="entry name" value="CADHERIN"/>
</dbReference>